<keyword evidence="9" id="KW-0170">Cobalt</keyword>
<dbReference type="EC" id="3.5.1.16" evidence="11"/>
<dbReference type="AlphaFoldDB" id="A0A1X6ZMU3"/>
<name>A0A1X6ZMU3_9RHOB</name>
<dbReference type="InterPro" id="IPR036264">
    <property type="entry name" value="Bact_exopeptidase_dim_dom"/>
</dbReference>
<keyword evidence="8" id="KW-0862">Zinc</keyword>
<dbReference type="GO" id="GO:0006526">
    <property type="term" value="P:L-arginine biosynthetic process"/>
    <property type="evidence" value="ECO:0007669"/>
    <property type="project" value="UniProtKB-KW"/>
</dbReference>
<evidence type="ECO:0000259" key="10">
    <source>
        <dbReference type="Pfam" id="PF07687"/>
    </source>
</evidence>
<dbReference type="PANTHER" id="PTHR43808">
    <property type="entry name" value="ACETYLORNITHINE DEACETYLASE"/>
    <property type="match status" value="1"/>
</dbReference>
<dbReference type="RefSeq" id="WP_085888661.1">
    <property type="nucleotide sequence ID" value="NZ_FWFN01000005.1"/>
</dbReference>
<dbReference type="GO" id="GO:0008777">
    <property type="term" value="F:acetylornithine deacetylase activity"/>
    <property type="evidence" value="ECO:0007669"/>
    <property type="project" value="UniProtKB-EC"/>
</dbReference>
<evidence type="ECO:0000256" key="1">
    <source>
        <dbReference type="ARBA" id="ARBA00001947"/>
    </source>
</evidence>
<accession>A0A1X6ZMU3</accession>
<dbReference type="InterPro" id="IPR001261">
    <property type="entry name" value="ArgE/DapE_CS"/>
</dbReference>
<evidence type="ECO:0000256" key="2">
    <source>
        <dbReference type="ARBA" id="ARBA00005691"/>
    </source>
</evidence>
<dbReference type="Gene3D" id="3.40.630.10">
    <property type="entry name" value="Zn peptidases"/>
    <property type="match status" value="1"/>
</dbReference>
<dbReference type="CDD" id="cd03894">
    <property type="entry name" value="M20_ArgE"/>
    <property type="match status" value="1"/>
</dbReference>
<evidence type="ECO:0000313" key="12">
    <source>
        <dbReference type="Proteomes" id="UP000193963"/>
    </source>
</evidence>
<evidence type="ECO:0000256" key="3">
    <source>
        <dbReference type="ARBA" id="ARBA00022490"/>
    </source>
</evidence>
<dbReference type="InterPro" id="IPR050072">
    <property type="entry name" value="Peptidase_M20A"/>
</dbReference>
<proteinExistence type="inferred from homology"/>
<dbReference type="Gene3D" id="3.30.70.360">
    <property type="match status" value="1"/>
</dbReference>
<evidence type="ECO:0000256" key="4">
    <source>
        <dbReference type="ARBA" id="ARBA00022571"/>
    </source>
</evidence>
<comment type="cofactor">
    <cofactor evidence="1">
        <name>Zn(2+)</name>
        <dbReference type="ChEBI" id="CHEBI:29105"/>
    </cofactor>
</comment>
<organism evidence="11 12">
    <name type="scientific">Pseudooceanicola marinus</name>
    <dbReference type="NCBI Taxonomy" id="396013"/>
    <lineage>
        <taxon>Bacteria</taxon>
        <taxon>Pseudomonadati</taxon>
        <taxon>Pseudomonadota</taxon>
        <taxon>Alphaproteobacteria</taxon>
        <taxon>Rhodobacterales</taxon>
        <taxon>Paracoccaceae</taxon>
        <taxon>Pseudooceanicola</taxon>
    </lineage>
</organism>
<keyword evidence="5" id="KW-0028">Amino-acid biosynthesis</keyword>
<evidence type="ECO:0000256" key="9">
    <source>
        <dbReference type="ARBA" id="ARBA00023285"/>
    </source>
</evidence>
<dbReference type="PROSITE" id="PS00759">
    <property type="entry name" value="ARGE_DAPE_CPG2_2"/>
    <property type="match status" value="1"/>
</dbReference>
<sequence length="405" mass="42918">MTLQSEIQPAASDRQASAVQHLSELIRFDTVSRNSNRALIDHMAEYFRGLGARITILPDATGTKANLIAAFGPEGVAGVVWSGHTDVVPADEPEWQSDPFTAEIRDGKLFGRGACDMKGFAACVMAVAPQLAQAPLARPVYLCFSHDEEVGCLGAPAIARHLAALPVPPEFAIIGEPSMMQLVTGQKGKIAMRAHVTGTSGHSSFAPEHVNAVEYASRAIAMIAERGKRYESEGPFDHDFTVPHATMLATMINGGVATNVTPDSCSFTFELRSIAGMDAEADMAELLARIATEVSAEMAAKTAGTGITFERIFSYPPMGEARNTTGFARYARQMPEAWGGKVSYGSEGGIFELIGGIPSVIVGPGSIEQAHKPNEFVALDQLDACIAFLDGIVTELCAAPTETAS</sequence>
<evidence type="ECO:0000256" key="6">
    <source>
        <dbReference type="ARBA" id="ARBA00022723"/>
    </source>
</evidence>
<dbReference type="InterPro" id="IPR002933">
    <property type="entry name" value="Peptidase_M20"/>
</dbReference>
<evidence type="ECO:0000256" key="7">
    <source>
        <dbReference type="ARBA" id="ARBA00022801"/>
    </source>
</evidence>
<dbReference type="InterPro" id="IPR011650">
    <property type="entry name" value="Peptidase_M20_dimer"/>
</dbReference>
<evidence type="ECO:0000256" key="5">
    <source>
        <dbReference type="ARBA" id="ARBA00022605"/>
    </source>
</evidence>
<dbReference type="SUPFAM" id="SSF53187">
    <property type="entry name" value="Zn-dependent exopeptidases"/>
    <property type="match status" value="1"/>
</dbReference>
<dbReference type="GO" id="GO:0046872">
    <property type="term" value="F:metal ion binding"/>
    <property type="evidence" value="ECO:0007669"/>
    <property type="project" value="UniProtKB-KW"/>
</dbReference>
<keyword evidence="6" id="KW-0479">Metal-binding</keyword>
<reference evidence="11 12" key="1">
    <citation type="submission" date="2017-03" db="EMBL/GenBank/DDBJ databases">
        <authorList>
            <person name="Afonso C.L."/>
            <person name="Miller P.J."/>
            <person name="Scott M.A."/>
            <person name="Spackman E."/>
            <person name="Goraichik I."/>
            <person name="Dimitrov K.M."/>
            <person name="Suarez D.L."/>
            <person name="Swayne D.E."/>
        </authorList>
    </citation>
    <scope>NUCLEOTIDE SEQUENCE [LARGE SCALE GENOMIC DNA]</scope>
    <source>
        <strain evidence="11 12">CECT 7751</strain>
    </source>
</reference>
<dbReference type="OrthoDB" id="9809784at2"/>
<keyword evidence="3" id="KW-0963">Cytoplasm</keyword>
<gene>
    <name evidence="11" type="primary">argE_3</name>
    <name evidence="11" type="ORF">PSM7751_02618</name>
</gene>
<dbReference type="NCBIfam" id="TIGR01892">
    <property type="entry name" value="AcOrn-deacetyl"/>
    <property type="match status" value="1"/>
</dbReference>
<keyword evidence="4" id="KW-0055">Arginine biosynthesis</keyword>
<dbReference type="PANTHER" id="PTHR43808:SF31">
    <property type="entry name" value="N-ACETYL-L-CITRULLINE DEACETYLASE"/>
    <property type="match status" value="1"/>
</dbReference>
<protein>
    <submittedName>
        <fullName evidence="11">Acetylornithine deacetylase</fullName>
        <ecNumber evidence="11">3.5.1.16</ecNumber>
    </submittedName>
</protein>
<evidence type="ECO:0000256" key="8">
    <source>
        <dbReference type="ARBA" id="ARBA00022833"/>
    </source>
</evidence>
<evidence type="ECO:0000313" key="11">
    <source>
        <dbReference type="EMBL" id="SLN54064.1"/>
    </source>
</evidence>
<dbReference type="NCBIfam" id="NF005710">
    <property type="entry name" value="PRK07522.1"/>
    <property type="match status" value="1"/>
</dbReference>
<dbReference type="InterPro" id="IPR010169">
    <property type="entry name" value="AcOrn-deacetyl"/>
</dbReference>
<dbReference type="EMBL" id="FWFN01000005">
    <property type="protein sequence ID" value="SLN54064.1"/>
    <property type="molecule type" value="Genomic_DNA"/>
</dbReference>
<keyword evidence="7 11" id="KW-0378">Hydrolase</keyword>
<dbReference type="Proteomes" id="UP000193963">
    <property type="component" value="Unassembled WGS sequence"/>
</dbReference>
<feature type="domain" description="Peptidase M20 dimerisation" evidence="10">
    <location>
        <begin position="184"/>
        <end position="293"/>
    </location>
</feature>
<comment type="similarity">
    <text evidence="2">Belongs to the peptidase M20A family. ArgE subfamily.</text>
</comment>
<dbReference type="SUPFAM" id="SSF55031">
    <property type="entry name" value="Bacterial exopeptidase dimerisation domain"/>
    <property type="match status" value="1"/>
</dbReference>
<dbReference type="Pfam" id="PF07687">
    <property type="entry name" value="M20_dimer"/>
    <property type="match status" value="1"/>
</dbReference>
<dbReference type="Pfam" id="PF01546">
    <property type="entry name" value="Peptidase_M20"/>
    <property type="match status" value="1"/>
</dbReference>
<keyword evidence="12" id="KW-1185">Reference proteome</keyword>